<dbReference type="PANTHER" id="PTHR10622">
    <property type="entry name" value="HET DOMAIN-CONTAINING PROTEIN"/>
    <property type="match status" value="1"/>
</dbReference>
<feature type="non-terminal residue" evidence="2">
    <location>
        <position position="1"/>
    </location>
</feature>
<gene>
    <name evidence="2" type="ORF">K435DRAFT_639357</name>
</gene>
<evidence type="ECO:0000313" key="2">
    <source>
        <dbReference type="EMBL" id="THU82246.1"/>
    </source>
</evidence>
<keyword evidence="3" id="KW-1185">Reference proteome</keyword>
<feature type="non-terminal residue" evidence="2">
    <location>
        <position position="230"/>
    </location>
</feature>
<reference evidence="2 3" key="1">
    <citation type="journal article" date="2019" name="Nat. Ecol. Evol.">
        <title>Megaphylogeny resolves global patterns of mushroom evolution.</title>
        <authorList>
            <person name="Varga T."/>
            <person name="Krizsan K."/>
            <person name="Foldi C."/>
            <person name="Dima B."/>
            <person name="Sanchez-Garcia M."/>
            <person name="Sanchez-Ramirez S."/>
            <person name="Szollosi G.J."/>
            <person name="Szarkandi J.G."/>
            <person name="Papp V."/>
            <person name="Albert L."/>
            <person name="Andreopoulos W."/>
            <person name="Angelini C."/>
            <person name="Antonin V."/>
            <person name="Barry K.W."/>
            <person name="Bougher N.L."/>
            <person name="Buchanan P."/>
            <person name="Buyck B."/>
            <person name="Bense V."/>
            <person name="Catcheside P."/>
            <person name="Chovatia M."/>
            <person name="Cooper J."/>
            <person name="Damon W."/>
            <person name="Desjardin D."/>
            <person name="Finy P."/>
            <person name="Geml J."/>
            <person name="Haridas S."/>
            <person name="Hughes K."/>
            <person name="Justo A."/>
            <person name="Karasinski D."/>
            <person name="Kautmanova I."/>
            <person name="Kiss B."/>
            <person name="Kocsube S."/>
            <person name="Kotiranta H."/>
            <person name="LaButti K.M."/>
            <person name="Lechner B.E."/>
            <person name="Liimatainen K."/>
            <person name="Lipzen A."/>
            <person name="Lukacs Z."/>
            <person name="Mihaltcheva S."/>
            <person name="Morgado L.N."/>
            <person name="Niskanen T."/>
            <person name="Noordeloos M.E."/>
            <person name="Ohm R.A."/>
            <person name="Ortiz-Santana B."/>
            <person name="Ovrebo C."/>
            <person name="Racz N."/>
            <person name="Riley R."/>
            <person name="Savchenko A."/>
            <person name="Shiryaev A."/>
            <person name="Soop K."/>
            <person name="Spirin V."/>
            <person name="Szebenyi C."/>
            <person name="Tomsovsky M."/>
            <person name="Tulloss R.E."/>
            <person name="Uehling J."/>
            <person name="Grigoriev I.V."/>
            <person name="Vagvolgyi C."/>
            <person name="Papp T."/>
            <person name="Martin F.M."/>
            <person name="Miettinen O."/>
            <person name="Hibbett D.S."/>
            <person name="Nagy L.G."/>
        </authorList>
    </citation>
    <scope>NUCLEOTIDE SEQUENCE [LARGE SCALE GENOMIC DNA]</scope>
    <source>
        <strain evidence="2 3">CBS 962.96</strain>
    </source>
</reference>
<feature type="domain" description="Heterokaryon incompatibility" evidence="1">
    <location>
        <begin position="20"/>
        <end position="109"/>
    </location>
</feature>
<dbReference type="Pfam" id="PF06985">
    <property type="entry name" value="HET"/>
    <property type="match status" value="1"/>
</dbReference>
<dbReference type="EMBL" id="ML179746">
    <property type="protein sequence ID" value="THU82246.1"/>
    <property type="molecule type" value="Genomic_DNA"/>
</dbReference>
<dbReference type="Proteomes" id="UP000297245">
    <property type="component" value="Unassembled WGS sequence"/>
</dbReference>
<name>A0A4S8L1H6_DENBC</name>
<organism evidence="2 3">
    <name type="scientific">Dendrothele bispora (strain CBS 962.96)</name>
    <dbReference type="NCBI Taxonomy" id="1314807"/>
    <lineage>
        <taxon>Eukaryota</taxon>
        <taxon>Fungi</taxon>
        <taxon>Dikarya</taxon>
        <taxon>Basidiomycota</taxon>
        <taxon>Agaricomycotina</taxon>
        <taxon>Agaricomycetes</taxon>
        <taxon>Agaricomycetidae</taxon>
        <taxon>Agaricales</taxon>
        <taxon>Agaricales incertae sedis</taxon>
        <taxon>Dendrothele</taxon>
    </lineage>
</organism>
<dbReference type="InterPro" id="IPR010730">
    <property type="entry name" value="HET"/>
</dbReference>
<accession>A0A4S8L1H6</accession>
<protein>
    <submittedName>
        <fullName evidence="2">HET-domain-containing protein</fullName>
    </submittedName>
</protein>
<evidence type="ECO:0000259" key="1">
    <source>
        <dbReference type="Pfam" id="PF06985"/>
    </source>
</evidence>
<sequence length="230" mass="27059">LIDTHTIKPIEFTKGTIPPYAILSHLWVEGEEVTYEELVHVRSTTYQKSGYQKIRTACQIASQDGYRYIWIDTCCIIQQDEMDLKENIPNMYGFYKNSGICYVYLPDVSSKKDVHRSRWFKRGWTLQELVAPRTVAFYDTDWQYLGDKGELREDISRKTTIPLDILSGTQSIQDIAIIDRMTWTLERKTTKRQDLVYCLQGLLGVTVEPNYREFWLESFNRLGRALLKKY</sequence>
<proteinExistence type="predicted"/>
<evidence type="ECO:0000313" key="3">
    <source>
        <dbReference type="Proteomes" id="UP000297245"/>
    </source>
</evidence>
<dbReference type="PANTHER" id="PTHR10622:SF10">
    <property type="entry name" value="HET DOMAIN-CONTAINING PROTEIN"/>
    <property type="match status" value="1"/>
</dbReference>
<dbReference type="AlphaFoldDB" id="A0A4S8L1H6"/>
<dbReference type="OrthoDB" id="674604at2759"/>